<feature type="compositionally biased region" description="Pro residues" evidence="8">
    <location>
        <begin position="275"/>
        <end position="321"/>
    </location>
</feature>
<feature type="region of interest" description="Disordered" evidence="8">
    <location>
        <begin position="407"/>
        <end position="537"/>
    </location>
</feature>
<dbReference type="GO" id="GO:0003723">
    <property type="term" value="F:RNA binding"/>
    <property type="evidence" value="ECO:0007669"/>
    <property type="project" value="UniProtKB-UniRule"/>
</dbReference>
<dbReference type="CDD" id="cd12643">
    <property type="entry name" value="RRM_CFIm68"/>
    <property type="match status" value="1"/>
</dbReference>
<evidence type="ECO:0000256" key="7">
    <source>
        <dbReference type="PROSITE-ProRule" id="PRU00176"/>
    </source>
</evidence>
<organism evidence="10 11">
    <name type="scientific">Cloeon dipterum</name>
    <dbReference type="NCBI Taxonomy" id="197152"/>
    <lineage>
        <taxon>Eukaryota</taxon>
        <taxon>Metazoa</taxon>
        <taxon>Ecdysozoa</taxon>
        <taxon>Arthropoda</taxon>
        <taxon>Hexapoda</taxon>
        <taxon>Insecta</taxon>
        <taxon>Pterygota</taxon>
        <taxon>Palaeoptera</taxon>
        <taxon>Ephemeroptera</taxon>
        <taxon>Pisciforma</taxon>
        <taxon>Baetidae</taxon>
        <taxon>Cloeon</taxon>
    </lineage>
</organism>
<evidence type="ECO:0000313" key="11">
    <source>
        <dbReference type="Proteomes" id="UP000494165"/>
    </source>
</evidence>
<accession>A0A8S1CJM0</accession>
<keyword evidence="4" id="KW-0507">mRNA processing</keyword>
<dbReference type="InterPro" id="IPR035979">
    <property type="entry name" value="RBD_domain_sf"/>
</dbReference>
<dbReference type="SMART" id="SM00360">
    <property type="entry name" value="RRM"/>
    <property type="match status" value="1"/>
</dbReference>
<feature type="compositionally biased region" description="Basic and acidic residues" evidence="8">
    <location>
        <begin position="503"/>
        <end position="537"/>
    </location>
</feature>
<dbReference type="PROSITE" id="PS50102">
    <property type="entry name" value="RRM"/>
    <property type="match status" value="1"/>
</dbReference>
<comment type="similarity">
    <text evidence="2">Belongs to the RRM CPSF6/7 family.</text>
</comment>
<dbReference type="InterPro" id="IPR034772">
    <property type="entry name" value="CPSF6/7"/>
</dbReference>
<feature type="compositionally biased region" description="Basic residues" evidence="8">
    <location>
        <begin position="420"/>
        <end position="430"/>
    </location>
</feature>
<feature type="compositionally biased region" description="Pro residues" evidence="8">
    <location>
        <begin position="226"/>
        <end position="246"/>
    </location>
</feature>
<dbReference type="SUPFAM" id="SSF54928">
    <property type="entry name" value="RNA-binding domain, RBD"/>
    <property type="match status" value="1"/>
</dbReference>
<evidence type="ECO:0000256" key="3">
    <source>
        <dbReference type="ARBA" id="ARBA00016259"/>
    </source>
</evidence>
<name>A0A8S1CJM0_9INSE</name>
<evidence type="ECO:0000313" key="10">
    <source>
        <dbReference type="EMBL" id="CAB3368698.1"/>
    </source>
</evidence>
<feature type="domain" description="RRM" evidence="9">
    <location>
        <begin position="83"/>
        <end position="163"/>
    </location>
</feature>
<dbReference type="EMBL" id="CADEPI010000039">
    <property type="protein sequence ID" value="CAB3368698.1"/>
    <property type="molecule type" value="Genomic_DNA"/>
</dbReference>
<feature type="region of interest" description="Disordered" evidence="8">
    <location>
        <begin position="32"/>
        <end position="81"/>
    </location>
</feature>
<evidence type="ECO:0000256" key="6">
    <source>
        <dbReference type="ARBA" id="ARBA00023242"/>
    </source>
</evidence>
<evidence type="ECO:0000256" key="2">
    <source>
        <dbReference type="ARBA" id="ARBA00006265"/>
    </source>
</evidence>
<comment type="caution">
    <text evidence="10">The sequence shown here is derived from an EMBL/GenBank/DDBJ whole genome shotgun (WGS) entry which is preliminary data.</text>
</comment>
<dbReference type="OrthoDB" id="10065185at2759"/>
<proteinExistence type="inferred from homology"/>
<evidence type="ECO:0000259" key="9">
    <source>
        <dbReference type="PROSITE" id="PS50102"/>
    </source>
</evidence>
<keyword evidence="6" id="KW-0539">Nucleus</keyword>
<dbReference type="Gene3D" id="3.30.70.330">
    <property type="match status" value="1"/>
</dbReference>
<dbReference type="PANTHER" id="PTHR23204">
    <property type="entry name" value="CLEAVAGE AND POLYADENYLATION SPECIFIC FACTOR"/>
    <property type="match status" value="1"/>
</dbReference>
<dbReference type="Pfam" id="PF00076">
    <property type="entry name" value="RRM_1"/>
    <property type="match status" value="1"/>
</dbReference>
<keyword evidence="5 7" id="KW-0694">RNA-binding</keyword>
<dbReference type="InterPro" id="IPR057951">
    <property type="entry name" value="CPSF6/7_RSLD_N"/>
</dbReference>
<dbReference type="AlphaFoldDB" id="A0A8S1CJM0"/>
<dbReference type="InterPro" id="IPR012677">
    <property type="entry name" value="Nucleotide-bd_a/b_plait_sf"/>
</dbReference>
<dbReference type="Pfam" id="PF25524">
    <property type="entry name" value="RSLD_CPSF6"/>
    <property type="match status" value="1"/>
</dbReference>
<dbReference type="Proteomes" id="UP000494165">
    <property type="component" value="Unassembled WGS sequence"/>
</dbReference>
<evidence type="ECO:0000256" key="8">
    <source>
        <dbReference type="SAM" id="MobiDB-lite"/>
    </source>
</evidence>
<gene>
    <name evidence="10" type="ORF">CLODIP_2_CD00838</name>
</gene>
<dbReference type="InterPro" id="IPR000504">
    <property type="entry name" value="RRM_dom"/>
</dbReference>
<feature type="compositionally biased region" description="Basic and acidic residues" evidence="8">
    <location>
        <begin position="431"/>
        <end position="474"/>
    </location>
</feature>
<protein>
    <recommendedName>
        <fullName evidence="3">Cleavage and polyadenylation specificity factor subunit 6</fullName>
    </recommendedName>
</protein>
<dbReference type="InterPro" id="IPR034769">
    <property type="entry name" value="CPSF6_RRM"/>
</dbReference>
<reference evidence="10 11" key="1">
    <citation type="submission" date="2020-04" db="EMBL/GenBank/DDBJ databases">
        <authorList>
            <person name="Alioto T."/>
            <person name="Alioto T."/>
            <person name="Gomez Garrido J."/>
        </authorList>
    </citation>
    <scope>NUCLEOTIDE SEQUENCE [LARGE SCALE GENOMIC DNA]</scope>
</reference>
<evidence type="ECO:0000256" key="5">
    <source>
        <dbReference type="ARBA" id="ARBA00022884"/>
    </source>
</evidence>
<feature type="region of interest" description="Disordered" evidence="8">
    <location>
        <begin position="173"/>
        <end position="336"/>
    </location>
</feature>
<keyword evidence="11" id="KW-1185">Reference proteome</keyword>
<sequence length="537" mass="59827">MADDNIDLYADDIDQDFSQDFGADGVDLYDDVIAAPSSNLEDNEENAQPPPTNNGSGPHNSPPMEKYQSSGGMRGDRDGGRRHQLYVGNLTWWTTDQDIANAVSDLGVKDFLEVKFFENRANGQSKGFCIISLGSDQSSRVCMSRLGDKELHGQKPVVTYPTKAALNQFQFEAQSKTRPAPQMSQQRGGMQQGGGPRNFNRGPIGGPGNQGPPPGPSRSHSMGFPPMQPFQIPPPGGPPRGPPPNQMHPNDPRGMMQPLGPPPGQMPAPHVNPAFFPPGAVPPHQAPPPHPGGPHGPPHGPPHAAPQGYGPPPSQPWPRYGPPTGVDGGAGISEAEFEEIMGRNRSVSSTAISRAVSDAAAGDYASAIETLVTAISLIKQSKVANDDRCKILISSLQDTLHGIEAKSYGSGRRERSRSRDRSHRRRRERSRSRERDYRERSRERDRDRYYADYPRERSRSREREYRERSREDSSSRTTVRPRLKSTEPAEDPALMNSKSSSRYYDERYRERERDARREPERERERREERETTHRSRH</sequence>
<dbReference type="GO" id="GO:0006397">
    <property type="term" value="P:mRNA processing"/>
    <property type="evidence" value="ECO:0007669"/>
    <property type="project" value="UniProtKB-KW"/>
</dbReference>
<evidence type="ECO:0000256" key="1">
    <source>
        <dbReference type="ARBA" id="ARBA00004123"/>
    </source>
</evidence>
<evidence type="ECO:0000256" key="4">
    <source>
        <dbReference type="ARBA" id="ARBA00022664"/>
    </source>
</evidence>
<dbReference type="GO" id="GO:0005634">
    <property type="term" value="C:nucleus"/>
    <property type="evidence" value="ECO:0007669"/>
    <property type="project" value="UniProtKB-SubCell"/>
</dbReference>
<comment type="subcellular location">
    <subcellularLocation>
        <location evidence="1">Nucleus</location>
    </subcellularLocation>
</comment>